<organism evidence="9 10">
    <name type="scientific">Dyadobacter sandarakinus</name>
    <dbReference type="NCBI Taxonomy" id="2747268"/>
    <lineage>
        <taxon>Bacteria</taxon>
        <taxon>Pseudomonadati</taxon>
        <taxon>Bacteroidota</taxon>
        <taxon>Cytophagia</taxon>
        <taxon>Cytophagales</taxon>
        <taxon>Spirosomataceae</taxon>
        <taxon>Dyadobacter</taxon>
    </lineage>
</organism>
<dbReference type="EMBL" id="CP056775">
    <property type="protein sequence ID" value="QRR00313.1"/>
    <property type="molecule type" value="Genomic_DNA"/>
</dbReference>
<keyword evidence="3" id="KW-1003">Cell membrane</keyword>
<dbReference type="InterPro" id="IPR023090">
    <property type="entry name" value="UPF0702_alpha/beta_dom_sf"/>
</dbReference>
<keyword evidence="4 7" id="KW-0812">Transmembrane</keyword>
<keyword evidence="10" id="KW-1185">Reference proteome</keyword>
<evidence type="ECO:0000256" key="1">
    <source>
        <dbReference type="ARBA" id="ARBA00004651"/>
    </source>
</evidence>
<feature type="transmembrane region" description="Helical" evidence="7">
    <location>
        <begin position="81"/>
        <end position="100"/>
    </location>
</feature>
<feature type="transmembrane region" description="Helical" evidence="7">
    <location>
        <begin position="24"/>
        <end position="44"/>
    </location>
</feature>
<keyword evidence="6 7" id="KW-0472">Membrane</keyword>
<dbReference type="InterPro" id="IPR007353">
    <property type="entry name" value="DUF421"/>
</dbReference>
<evidence type="ECO:0000313" key="10">
    <source>
        <dbReference type="Proteomes" id="UP000612680"/>
    </source>
</evidence>
<reference evidence="9 10" key="1">
    <citation type="submission" date="2020-06" db="EMBL/GenBank/DDBJ databases">
        <title>Dyadobacter sandarakinus sp. nov., isolated from the soil of the Arctic Yellow River Station.</title>
        <authorList>
            <person name="Zhang Y."/>
            <person name="Peng F."/>
        </authorList>
    </citation>
    <scope>NUCLEOTIDE SEQUENCE [LARGE SCALE GENOMIC DNA]</scope>
    <source>
        <strain evidence="9 10">Q3-56</strain>
    </source>
</reference>
<proteinExistence type="inferred from homology"/>
<protein>
    <submittedName>
        <fullName evidence="9">DUF421 domain-containing protein</fullName>
    </submittedName>
</protein>
<dbReference type="RefSeq" id="WP_204661245.1">
    <property type="nucleotide sequence ID" value="NZ_CP056775.1"/>
</dbReference>
<keyword evidence="5 7" id="KW-1133">Transmembrane helix</keyword>
<dbReference type="Proteomes" id="UP000612680">
    <property type="component" value="Chromosome"/>
</dbReference>
<comment type="subcellular location">
    <subcellularLocation>
        <location evidence="1">Cell membrane</location>
        <topology evidence="1">Multi-pass membrane protein</topology>
    </subcellularLocation>
</comment>
<name>A0ABX7I3I6_9BACT</name>
<evidence type="ECO:0000313" key="9">
    <source>
        <dbReference type="EMBL" id="QRR00313.1"/>
    </source>
</evidence>
<gene>
    <name evidence="9" type="ORF">HWI92_05030</name>
</gene>
<dbReference type="PANTHER" id="PTHR34582:SF6">
    <property type="entry name" value="UPF0702 TRANSMEMBRANE PROTEIN YCAP"/>
    <property type="match status" value="1"/>
</dbReference>
<feature type="domain" description="YetF C-terminal" evidence="8">
    <location>
        <begin position="108"/>
        <end position="174"/>
    </location>
</feature>
<evidence type="ECO:0000256" key="5">
    <source>
        <dbReference type="ARBA" id="ARBA00022989"/>
    </source>
</evidence>
<evidence type="ECO:0000256" key="4">
    <source>
        <dbReference type="ARBA" id="ARBA00022692"/>
    </source>
</evidence>
<dbReference type="Gene3D" id="3.30.240.20">
    <property type="entry name" value="bsu07140 like domains"/>
    <property type="match status" value="1"/>
</dbReference>
<accession>A0ABX7I3I6</accession>
<evidence type="ECO:0000256" key="7">
    <source>
        <dbReference type="SAM" id="Phobius"/>
    </source>
</evidence>
<dbReference type="PANTHER" id="PTHR34582">
    <property type="entry name" value="UPF0702 TRANSMEMBRANE PROTEIN YCAP"/>
    <property type="match status" value="1"/>
</dbReference>
<evidence type="ECO:0000259" key="8">
    <source>
        <dbReference type="Pfam" id="PF04239"/>
    </source>
</evidence>
<comment type="similarity">
    <text evidence="2">Belongs to the UPF0702 family.</text>
</comment>
<sequence length="232" mass="25968">MMNNQAPPIRWNDWARIFFGEVPAGFYIEVVLRTLIIYVLLMTAMRLMGKRMASQLGQNETIAMVCLAAAIGIPMQAPDRGLIPAFIIGMIVVVVQQVIASKAARDESFEALTQDNFDTLVSEGVLQLDCMLETRLTRERIFGQLRNDGIHHLGEVKRVYLEANGTFTIIRNSPAIPGLSVIPPWDEEFLKKKCRETGELVCHSCGTRRNEQEPKGDNCEVCGANDWMDAVL</sequence>
<evidence type="ECO:0000256" key="3">
    <source>
        <dbReference type="ARBA" id="ARBA00022475"/>
    </source>
</evidence>
<dbReference type="Pfam" id="PF04239">
    <property type="entry name" value="DUF421"/>
    <property type="match status" value="1"/>
</dbReference>
<evidence type="ECO:0000256" key="2">
    <source>
        <dbReference type="ARBA" id="ARBA00006448"/>
    </source>
</evidence>
<evidence type="ECO:0000256" key="6">
    <source>
        <dbReference type="ARBA" id="ARBA00023136"/>
    </source>
</evidence>